<keyword evidence="2" id="KW-1185">Reference proteome</keyword>
<evidence type="ECO:0000313" key="1">
    <source>
        <dbReference type="EMBL" id="NNM74842.1"/>
    </source>
</evidence>
<dbReference type="AlphaFoldDB" id="A0A849I5U7"/>
<dbReference type="Proteomes" id="UP000564885">
    <property type="component" value="Unassembled WGS sequence"/>
</dbReference>
<dbReference type="EMBL" id="JABEPP010000006">
    <property type="protein sequence ID" value="NNM74842.1"/>
    <property type="molecule type" value="Genomic_DNA"/>
</dbReference>
<accession>A0A849I5U7</accession>
<proteinExistence type="predicted"/>
<reference evidence="1 2" key="1">
    <citation type="submission" date="2020-04" db="EMBL/GenBank/DDBJ databases">
        <title>Enterovirga sp. isolate from soil.</title>
        <authorList>
            <person name="Chea S."/>
            <person name="Kim D.-U."/>
        </authorList>
    </citation>
    <scope>NUCLEOTIDE SEQUENCE [LARGE SCALE GENOMIC DNA]</scope>
    <source>
        <strain evidence="1 2">DB1703</strain>
    </source>
</reference>
<evidence type="ECO:0000313" key="2">
    <source>
        <dbReference type="Proteomes" id="UP000564885"/>
    </source>
</evidence>
<comment type="caution">
    <text evidence="1">The sequence shown here is derived from an EMBL/GenBank/DDBJ whole genome shotgun (WGS) entry which is preliminary data.</text>
</comment>
<organism evidence="1 2">
    <name type="scientific">Enterovirga aerilata</name>
    <dbReference type="NCBI Taxonomy" id="2730920"/>
    <lineage>
        <taxon>Bacteria</taxon>
        <taxon>Pseudomonadati</taxon>
        <taxon>Pseudomonadota</taxon>
        <taxon>Alphaproteobacteria</taxon>
        <taxon>Hyphomicrobiales</taxon>
        <taxon>Methylobacteriaceae</taxon>
        <taxon>Enterovirga</taxon>
    </lineage>
</organism>
<name>A0A849I5U7_9HYPH</name>
<gene>
    <name evidence="1" type="ORF">HJG44_20995</name>
</gene>
<sequence>MIDTDMTSPDEAGLAKRAALAYVAEAFAEAELDGIDGDCVVQAALFAAFKHLVEVYGEEQTAIYAEGLPARIRAGGFSTAPRH</sequence>
<dbReference type="RefSeq" id="WP_171220285.1">
    <property type="nucleotide sequence ID" value="NZ_JABEPP010000006.1"/>
</dbReference>
<protein>
    <submittedName>
        <fullName evidence="1">Uncharacterized protein</fullName>
    </submittedName>
</protein>